<dbReference type="PANTHER" id="PTHR34408:SF1">
    <property type="entry name" value="GLYCOSYL HYDROLASE FAMILY 19 DOMAIN-CONTAINING PROTEIN HI_1415"/>
    <property type="match status" value="1"/>
</dbReference>
<comment type="caution">
    <text evidence="2">The sequence shown here is derived from an EMBL/GenBank/DDBJ whole genome shotgun (WGS) entry which is preliminary data.</text>
</comment>
<evidence type="ECO:0000313" key="3">
    <source>
        <dbReference type="Proteomes" id="UP001265550"/>
    </source>
</evidence>
<dbReference type="PANTHER" id="PTHR34408">
    <property type="entry name" value="FAMILY PROTEIN, PUTATIVE-RELATED"/>
    <property type="match status" value="1"/>
</dbReference>
<dbReference type="SUPFAM" id="SSF53955">
    <property type="entry name" value="Lysozyme-like"/>
    <property type="match status" value="1"/>
</dbReference>
<dbReference type="EMBL" id="JAVDWE010000009">
    <property type="protein sequence ID" value="MDR7095427.1"/>
    <property type="molecule type" value="Genomic_DNA"/>
</dbReference>
<name>A0ABU1VD99_9BURK</name>
<evidence type="ECO:0000256" key="1">
    <source>
        <dbReference type="SAM" id="MobiDB-lite"/>
    </source>
</evidence>
<protein>
    <submittedName>
        <fullName evidence="2">Chitinase</fullName>
    </submittedName>
</protein>
<sequence length="130" mass="14370">MGRNPRSRYRNQRSRWSEIPTYANRNGNGNEASGDGWNFRGRGFGITGRANYAAASLGVGLGSVYLQKPELVAQPTDACLSFAWYWLSRGCNQAIDSGNFDTTTRLVNGPGMLHKHERSAAFHRNLTAFA</sequence>
<dbReference type="Proteomes" id="UP001265550">
    <property type="component" value="Unassembled WGS sequence"/>
</dbReference>
<proteinExistence type="predicted"/>
<evidence type="ECO:0000313" key="2">
    <source>
        <dbReference type="EMBL" id="MDR7095427.1"/>
    </source>
</evidence>
<dbReference type="InterPro" id="IPR052354">
    <property type="entry name" value="Cell_Wall_Dynamics_Protein"/>
</dbReference>
<accession>A0ABU1VD99</accession>
<organism evidence="2 3">
    <name type="scientific">Hydrogenophaga laconesensis</name>
    <dbReference type="NCBI Taxonomy" id="1805971"/>
    <lineage>
        <taxon>Bacteria</taxon>
        <taxon>Pseudomonadati</taxon>
        <taxon>Pseudomonadota</taxon>
        <taxon>Betaproteobacteria</taxon>
        <taxon>Burkholderiales</taxon>
        <taxon>Comamonadaceae</taxon>
        <taxon>Hydrogenophaga</taxon>
    </lineage>
</organism>
<dbReference type="Gene3D" id="1.10.530.10">
    <property type="match status" value="1"/>
</dbReference>
<reference evidence="2 3" key="1">
    <citation type="submission" date="2023-07" db="EMBL/GenBank/DDBJ databases">
        <title>Sorghum-associated microbial communities from plants grown in Nebraska, USA.</title>
        <authorList>
            <person name="Schachtman D."/>
        </authorList>
    </citation>
    <scope>NUCLEOTIDE SEQUENCE [LARGE SCALE GENOMIC DNA]</scope>
    <source>
        <strain evidence="2 3">BE240</strain>
    </source>
</reference>
<feature type="region of interest" description="Disordered" evidence="1">
    <location>
        <begin position="1"/>
        <end position="35"/>
    </location>
</feature>
<dbReference type="InterPro" id="IPR023346">
    <property type="entry name" value="Lysozyme-like_dom_sf"/>
</dbReference>
<gene>
    <name evidence="2" type="ORF">J2X09_003178</name>
</gene>
<feature type="compositionally biased region" description="Basic residues" evidence="1">
    <location>
        <begin position="1"/>
        <end position="13"/>
    </location>
</feature>
<keyword evidence="3" id="KW-1185">Reference proteome</keyword>